<evidence type="ECO:0000256" key="1">
    <source>
        <dbReference type="ARBA" id="ARBA00023125"/>
    </source>
</evidence>
<evidence type="ECO:0000259" key="2">
    <source>
        <dbReference type="PROSITE" id="PS50943"/>
    </source>
</evidence>
<dbReference type="PANTHER" id="PTHR46797">
    <property type="entry name" value="HTH-TYPE TRANSCRIPTIONAL REGULATOR"/>
    <property type="match status" value="1"/>
</dbReference>
<sequence length="139" mass="14587">MSTAEQKKPTDADHTVGSRIAVLRAARGISQTALGQALGVSFQQVQKYEKGRNRVGAGRLQTIADHLGVPVSTFFEGESGESRSVDESASLPFLGIAGAAELLKAYSAISDLQMRRDVLAMVKSAARIARAGTPDDAAS</sequence>
<dbReference type="Proteomes" id="UP001055117">
    <property type="component" value="Unassembled WGS sequence"/>
</dbReference>
<keyword evidence="4" id="KW-1185">Reference proteome</keyword>
<proteinExistence type="predicted"/>
<dbReference type="InterPro" id="IPR050807">
    <property type="entry name" value="TransReg_Diox_bact_type"/>
</dbReference>
<evidence type="ECO:0000313" key="4">
    <source>
        <dbReference type="Proteomes" id="UP001055117"/>
    </source>
</evidence>
<name>A0ABQ4QFZ9_9HYPH</name>
<dbReference type="EMBL" id="BPQG01000029">
    <property type="protein sequence ID" value="GJD44128.1"/>
    <property type="molecule type" value="Genomic_DNA"/>
</dbReference>
<gene>
    <name evidence="3" type="ORF">AFCDBAGC_1992</name>
</gene>
<dbReference type="RefSeq" id="WP_238272102.1">
    <property type="nucleotide sequence ID" value="NZ_BPQG01000029.1"/>
</dbReference>
<feature type="domain" description="HTH cro/C1-type" evidence="2">
    <location>
        <begin position="20"/>
        <end position="74"/>
    </location>
</feature>
<dbReference type="PROSITE" id="PS50943">
    <property type="entry name" value="HTH_CROC1"/>
    <property type="match status" value="1"/>
</dbReference>
<organism evidence="3 4">
    <name type="scientific">Methylobacterium cerastii</name>
    <dbReference type="NCBI Taxonomy" id="932741"/>
    <lineage>
        <taxon>Bacteria</taxon>
        <taxon>Pseudomonadati</taxon>
        <taxon>Pseudomonadota</taxon>
        <taxon>Alphaproteobacteria</taxon>
        <taxon>Hyphomicrobiales</taxon>
        <taxon>Methylobacteriaceae</taxon>
        <taxon>Methylobacterium</taxon>
    </lineage>
</organism>
<dbReference type="PANTHER" id="PTHR46797:SF1">
    <property type="entry name" value="METHYLPHOSPHONATE SYNTHASE"/>
    <property type="match status" value="1"/>
</dbReference>
<dbReference type="InterPro" id="IPR001387">
    <property type="entry name" value="Cro/C1-type_HTH"/>
</dbReference>
<keyword evidence="1" id="KW-0238">DNA-binding</keyword>
<evidence type="ECO:0000313" key="3">
    <source>
        <dbReference type="EMBL" id="GJD44128.1"/>
    </source>
</evidence>
<dbReference type="Pfam" id="PF01381">
    <property type="entry name" value="HTH_3"/>
    <property type="match status" value="1"/>
</dbReference>
<dbReference type="SUPFAM" id="SSF47413">
    <property type="entry name" value="lambda repressor-like DNA-binding domains"/>
    <property type="match status" value="1"/>
</dbReference>
<dbReference type="CDD" id="cd00093">
    <property type="entry name" value="HTH_XRE"/>
    <property type="match status" value="1"/>
</dbReference>
<dbReference type="SMART" id="SM00530">
    <property type="entry name" value="HTH_XRE"/>
    <property type="match status" value="1"/>
</dbReference>
<dbReference type="InterPro" id="IPR010982">
    <property type="entry name" value="Lambda_DNA-bd_dom_sf"/>
</dbReference>
<protein>
    <recommendedName>
        <fullName evidence="2">HTH cro/C1-type domain-containing protein</fullName>
    </recommendedName>
</protein>
<dbReference type="Gene3D" id="1.10.260.40">
    <property type="entry name" value="lambda repressor-like DNA-binding domains"/>
    <property type="match status" value="1"/>
</dbReference>
<reference evidence="3 4" key="1">
    <citation type="journal article" date="2021" name="Front. Microbiol.">
        <title>Comprehensive Comparative Genomics and Phenotyping of Methylobacterium Species.</title>
        <authorList>
            <person name="Alessa O."/>
            <person name="Ogura Y."/>
            <person name="Fujitani Y."/>
            <person name="Takami H."/>
            <person name="Hayashi T."/>
            <person name="Sahin N."/>
            <person name="Tani A."/>
        </authorList>
    </citation>
    <scope>NUCLEOTIDE SEQUENCE [LARGE SCALE GENOMIC DNA]</scope>
    <source>
        <strain evidence="3 4">DSM 23679</strain>
    </source>
</reference>
<comment type="caution">
    <text evidence="3">The sequence shown here is derived from an EMBL/GenBank/DDBJ whole genome shotgun (WGS) entry which is preliminary data.</text>
</comment>
<accession>A0ABQ4QFZ9</accession>